<dbReference type="PANTHER" id="PTHR35848">
    <property type="entry name" value="OXALATE-BINDING PROTEIN"/>
    <property type="match status" value="1"/>
</dbReference>
<gene>
    <name evidence="3" type="ORF">FSW04_02675</name>
</gene>
<dbReference type="InterPro" id="IPR011051">
    <property type="entry name" value="RmlC_Cupin_sf"/>
</dbReference>
<dbReference type="InterPro" id="IPR013096">
    <property type="entry name" value="Cupin_2"/>
</dbReference>
<protein>
    <submittedName>
        <fullName evidence="3">Cupin domain-containing protein</fullName>
    </submittedName>
</protein>
<evidence type="ECO:0000313" key="4">
    <source>
        <dbReference type="Proteomes" id="UP000321805"/>
    </source>
</evidence>
<dbReference type="RefSeq" id="WP_146915967.1">
    <property type="nucleotide sequence ID" value="NZ_CP042430.1"/>
</dbReference>
<evidence type="ECO:0000313" key="3">
    <source>
        <dbReference type="EMBL" id="QEC46591.1"/>
    </source>
</evidence>
<dbReference type="Proteomes" id="UP000321805">
    <property type="component" value="Chromosome"/>
</dbReference>
<dbReference type="InterPro" id="IPR014710">
    <property type="entry name" value="RmlC-like_jellyroll"/>
</dbReference>
<evidence type="ECO:0000256" key="1">
    <source>
        <dbReference type="ARBA" id="ARBA00022723"/>
    </source>
</evidence>
<proteinExistence type="predicted"/>
<dbReference type="Gene3D" id="2.60.120.10">
    <property type="entry name" value="Jelly Rolls"/>
    <property type="match status" value="1"/>
</dbReference>
<reference evidence="3 4" key="1">
    <citation type="journal article" date="2018" name="J. Microbiol.">
        <title>Baekduia soli gen. nov., sp. nov., a novel bacterium isolated from the soil of Baekdu Mountain and proposal of a novel family name, Baekduiaceae fam. nov.</title>
        <authorList>
            <person name="An D.S."/>
            <person name="Siddiqi M.Z."/>
            <person name="Kim K.H."/>
            <person name="Yu H.S."/>
            <person name="Im W.T."/>
        </authorList>
    </citation>
    <scope>NUCLEOTIDE SEQUENCE [LARGE SCALE GENOMIC DNA]</scope>
    <source>
        <strain evidence="3 4">BR7-21</strain>
    </source>
</reference>
<keyword evidence="4" id="KW-1185">Reference proteome</keyword>
<evidence type="ECO:0000259" key="2">
    <source>
        <dbReference type="Pfam" id="PF07883"/>
    </source>
</evidence>
<keyword evidence="1" id="KW-0479">Metal-binding</keyword>
<sequence length="127" mass="13812">MDYTIKNLRDVDDMAPKFGFGGVQEARFAREDLGASDTGLAFHRVKPGCRQGFAHRHEAAEEIYVVLSGSGRVKLGDDITPVRPLDAIRVAPAVARAFEAGDDGLELLVFGPHVDKDGEIVEGDFWA</sequence>
<dbReference type="EMBL" id="CP042430">
    <property type="protein sequence ID" value="QEC46591.1"/>
    <property type="molecule type" value="Genomic_DNA"/>
</dbReference>
<accession>A0A5B8U0S8</accession>
<dbReference type="OrthoDB" id="287918at2"/>
<dbReference type="KEGG" id="bsol:FSW04_02675"/>
<dbReference type="PANTHER" id="PTHR35848:SF6">
    <property type="entry name" value="CUPIN TYPE-2 DOMAIN-CONTAINING PROTEIN"/>
    <property type="match status" value="1"/>
</dbReference>
<dbReference type="InterPro" id="IPR051610">
    <property type="entry name" value="GPI/OXD"/>
</dbReference>
<dbReference type="SUPFAM" id="SSF51182">
    <property type="entry name" value="RmlC-like cupins"/>
    <property type="match status" value="1"/>
</dbReference>
<dbReference type="GO" id="GO:0046872">
    <property type="term" value="F:metal ion binding"/>
    <property type="evidence" value="ECO:0007669"/>
    <property type="project" value="UniProtKB-KW"/>
</dbReference>
<dbReference type="AlphaFoldDB" id="A0A5B8U0S8"/>
<feature type="domain" description="Cupin type-2" evidence="2">
    <location>
        <begin position="43"/>
        <end position="108"/>
    </location>
</feature>
<name>A0A5B8U0S8_9ACTN</name>
<dbReference type="Pfam" id="PF07883">
    <property type="entry name" value="Cupin_2"/>
    <property type="match status" value="1"/>
</dbReference>
<organism evidence="3 4">
    <name type="scientific">Baekduia soli</name>
    <dbReference type="NCBI Taxonomy" id="496014"/>
    <lineage>
        <taxon>Bacteria</taxon>
        <taxon>Bacillati</taxon>
        <taxon>Actinomycetota</taxon>
        <taxon>Thermoleophilia</taxon>
        <taxon>Solirubrobacterales</taxon>
        <taxon>Baekduiaceae</taxon>
        <taxon>Baekduia</taxon>
    </lineage>
</organism>